<organism evidence="3 4">
    <name type="scientific">Paeniroseomonas aquatica</name>
    <dbReference type="NCBI Taxonomy" id="373043"/>
    <lineage>
        <taxon>Bacteria</taxon>
        <taxon>Pseudomonadati</taxon>
        <taxon>Pseudomonadota</taxon>
        <taxon>Alphaproteobacteria</taxon>
        <taxon>Acetobacterales</taxon>
        <taxon>Acetobacteraceae</taxon>
        <taxon>Paeniroseomonas</taxon>
    </lineage>
</organism>
<dbReference type="Proteomes" id="UP001529369">
    <property type="component" value="Unassembled WGS sequence"/>
</dbReference>
<keyword evidence="1" id="KW-0812">Transmembrane</keyword>
<name>A0ABT8AA89_9PROT</name>
<keyword evidence="3" id="KW-0012">Acyltransferase</keyword>
<keyword evidence="4" id="KW-1185">Reference proteome</keyword>
<evidence type="ECO:0000256" key="1">
    <source>
        <dbReference type="SAM" id="Phobius"/>
    </source>
</evidence>
<feature type="transmembrane region" description="Helical" evidence="1">
    <location>
        <begin position="161"/>
        <end position="178"/>
    </location>
</feature>
<dbReference type="EMBL" id="JAUFPN010000182">
    <property type="protein sequence ID" value="MDN3566747.1"/>
    <property type="molecule type" value="Genomic_DNA"/>
</dbReference>
<dbReference type="Pfam" id="PF01757">
    <property type="entry name" value="Acyl_transf_3"/>
    <property type="match status" value="1"/>
</dbReference>
<comment type="caution">
    <text evidence="3">The sequence shown here is derived from an EMBL/GenBank/DDBJ whole genome shotgun (WGS) entry which is preliminary data.</text>
</comment>
<feature type="transmembrane region" description="Helical" evidence="1">
    <location>
        <begin position="208"/>
        <end position="228"/>
    </location>
</feature>
<dbReference type="InterPro" id="IPR002656">
    <property type="entry name" value="Acyl_transf_3_dom"/>
</dbReference>
<evidence type="ECO:0000259" key="2">
    <source>
        <dbReference type="Pfam" id="PF01757"/>
    </source>
</evidence>
<sequence>MTRNHALDSLRGLAALAVALGHCILAVTGLATWGATVFDFPQLPAAAILARLGYVAFPSDAAVIVFFVLSGHVLWQACGRHPGGLLGGMPDWTLARLYRLLPVAMACAIPLGLLHDASAARLVGNMLLLSYDLNGPAWSLQVEVVASLLLFPLHRLLRGRTAGLLLALGLTVALLPWLRQVPVLVYLPMFLAGALIGAVPARWWRGWVLALGLPALLLGSLVLGHGTLSRGAELVGAVAVVGTLGQWQPRWLLHPALRFLGRISYPFYLSHALGLALAAPLVAAAGLAGTFGPIALYAVLSLAITIPVAWALHHAVEAPLMRARPRLRPLGMAPAPAE</sequence>
<protein>
    <submittedName>
        <fullName evidence="3">Acyltransferase family protein</fullName>
    </submittedName>
</protein>
<feature type="transmembrane region" description="Helical" evidence="1">
    <location>
        <begin position="96"/>
        <end position="115"/>
    </location>
</feature>
<accession>A0ABT8AA89</accession>
<dbReference type="RefSeq" id="WP_290318700.1">
    <property type="nucleotide sequence ID" value="NZ_JAUFPN010000182.1"/>
</dbReference>
<gene>
    <name evidence="3" type="ORF">QWZ14_20420</name>
</gene>
<evidence type="ECO:0000313" key="4">
    <source>
        <dbReference type="Proteomes" id="UP001529369"/>
    </source>
</evidence>
<reference evidence="4" key="1">
    <citation type="journal article" date="2019" name="Int. J. Syst. Evol. Microbiol.">
        <title>The Global Catalogue of Microorganisms (GCM) 10K type strain sequencing project: providing services to taxonomists for standard genome sequencing and annotation.</title>
        <authorList>
            <consortium name="The Broad Institute Genomics Platform"/>
            <consortium name="The Broad Institute Genome Sequencing Center for Infectious Disease"/>
            <person name="Wu L."/>
            <person name="Ma J."/>
        </authorList>
    </citation>
    <scope>NUCLEOTIDE SEQUENCE [LARGE SCALE GENOMIC DNA]</scope>
    <source>
        <strain evidence="4">CECT 7131</strain>
    </source>
</reference>
<keyword evidence="3" id="KW-0808">Transferase</keyword>
<dbReference type="PANTHER" id="PTHR23028">
    <property type="entry name" value="ACETYLTRANSFERASE"/>
    <property type="match status" value="1"/>
</dbReference>
<feature type="transmembrane region" description="Helical" evidence="1">
    <location>
        <begin position="294"/>
        <end position="316"/>
    </location>
</feature>
<dbReference type="GO" id="GO:0016746">
    <property type="term" value="F:acyltransferase activity"/>
    <property type="evidence" value="ECO:0007669"/>
    <property type="project" value="UniProtKB-KW"/>
</dbReference>
<feature type="transmembrane region" description="Helical" evidence="1">
    <location>
        <begin position="184"/>
        <end position="201"/>
    </location>
</feature>
<keyword evidence="1" id="KW-1133">Transmembrane helix</keyword>
<feature type="domain" description="Acyltransferase 3" evidence="2">
    <location>
        <begin position="4"/>
        <end position="312"/>
    </location>
</feature>
<proteinExistence type="predicted"/>
<feature type="transmembrane region" description="Helical" evidence="1">
    <location>
        <begin position="55"/>
        <end position="75"/>
    </location>
</feature>
<feature type="transmembrane region" description="Helical" evidence="1">
    <location>
        <begin position="12"/>
        <end position="35"/>
    </location>
</feature>
<evidence type="ECO:0000313" key="3">
    <source>
        <dbReference type="EMBL" id="MDN3566747.1"/>
    </source>
</evidence>
<dbReference type="InterPro" id="IPR050879">
    <property type="entry name" value="Acyltransferase_3"/>
</dbReference>
<keyword evidence="1" id="KW-0472">Membrane</keyword>
<feature type="transmembrane region" description="Helical" evidence="1">
    <location>
        <begin position="265"/>
        <end position="288"/>
    </location>
</feature>